<evidence type="ECO:0000313" key="4">
    <source>
        <dbReference type="Proteomes" id="UP001630127"/>
    </source>
</evidence>
<dbReference type="FunFam" id="1.25.40.10:FF:001383">
    <property type="entry name" value="Pentatricopeptide repeat-containing protein mitochondrial"/>
    <property type="match status" value="1"/>
</dbReference>
<dbReference type="EMBL" id="JBJUIK010000014">
    <property type="protein sequence ID" value="KAL3504970.1"/>
    <property type="molecule type" value="Genomic_DNA"/>
</dbReference>
<dbReference type="Pfam" id="PF20431">
    <property type="entry name" value="E_motif"/>
    <property type="match status" value="1"/>
</dbReference>
<feature type="repeat" description="PPR" evidence="2">
    <location>
        <begin position="370"/>
        <end position="404"/>
    </location>
</feature>
<dbReference type="Proteomes" id="UP001630127">
    <property type="component" value="Unassembled WGS sequence"/>
</dbReference>
<feature type="repeat" description="PPR" evidence="2">
    <location>
        <begin position="199"/>
        <end position="233"/>
    </location>
</feature>
<dbReference type="InterPro" id="IPR046960">
    <property type="entry name" value="PPR_At4g14850-like_plant"/>
</dbReference>
<feature type="repeat" description="PPR" evidence="2">
    <location>
        <begin position="339"/>
        <end position="369"/>
    </location>
</feature>
<dbReference type="PROSITE" id="PS51375">
    <property type="entry name" value="PPR"/>
    <property type="match status" value="5"/>
</dbReference>
<dbReference type="PANTHER" id="PTHR47926:SF487">
    <property type="entry name" value="REPEAT (TPR)-LIKE SUPERFAMILY PROTEIN, PUTATIVE-RELATED"/>
    <property type="match status" value="1"/>
</dbReference>
<feature type="repeat" description="PPR" evidence="2">
    <location>
        <begin position="234"/>
        <end position="268"/>
    </location>
</feature>
<dbReference type="GO" id="GO:0016070">
    <property type="term" value="P:RNA metabolic process"/>
    <property type="evidence" value="ECO:0007669"/>
    <property type="project" value="UniProtKB-ARBA"/>
</dbReference>
<keyword evidence="4" id="KW-1185">Reference proteome</keyword>
<keyword evidence="1" id="KW-0677">Repeat</keyword>
<gene>
    <name evidence="3" type="ORF">ACH5RR_034811</name>
</gene>
<dbReference type="InterPro" id="IPR011990">
    <property type="entry name" value="TPR-like_helical_dom_sf"/>
</dbReference>
<comment type="caution">
    <text evidence="3">The sequence shown here is derived from an EMBL/GenBank/DDBJ whole genome shotgun (WGS) entry which is preliminary data.</text>
</comment>
<feature type="repeat" description="PPR" evidence="2">
    <location>
        <begin position="269"/>
        <end position="303"/>
    </location>
</feature>
<evidence type="ECO:0000313" key="3">
    <source>
        <dbReference type="EMBL" id="KAL3504970.1"/>
    </source>
</evidence>
<dbReference type="InterPro" id="IPR002885">
    <property type="entry name" value="PPR_rpt"/>
</dbReference>
<dbReference type="Gene3D" id="1.25.40.10">
    <property type="entry name" value="Tetratricopeptide repeat domain"/>
    <property type="match status" value="3"/>
</dbReference>
<name>A0ABD2YGH5_9GENT</name>
<organism evidence="3 4">
    <name type="scientific">Cinchona calisaya</name>
    <dbReference type="NCBI Taxonomy" id="153742"/>
    <lineage>
        <taxon>Eukaryota</taxon>
        <taxon>Viridiplantae</taxon>
        <taxon>Streptophyta</taxon>
        <taxon>Embryophyta</taxon>
        <taxon>Tracheophyta</taxon>
        <taxon>Spermatophyta</taxon>
        <taxon>Magnoliopsida</taxon>
        <taxon>eudicotyledons</taxon>
        <taxon>Gunneridae</taxon>
        <taxon>Pentapetalae</taxon>
        <taxon>asterids</taxon>
        <taxon>lamiids</taxon>
        <taxon>Gentianales</taxon>
        <taxon>Rubiaceae</taxon>
        <taxon>Cinchonoideae</taxon>
        <taxon>Cinchoneae</taxon>
        <taxon>Cinchona</taxon>
    </lineage>
</organism>
<dbReference type="InterPro" id="IPR046848">
    <property type="entry name" value="E_motif"/>
</dbReference>
<dbReference type="AlphaFoldDB" id="A0ABD2YGH5"/>
<sequence>MFWRTGLLIAIIMRRKRRQQKILSSFHAFHSSSNCYTKLVDKFGRDRDLQSVRAFHAHLIINGLARKAHFATKLIAFYTECKQLSHAQKLFDEIPKSNIRRWIALIGAYACCGFYLEALHVFSQMRKEWRKLSEFVVPSALKACGHLSAVQTGETLHGLVVKSDFDSDAFVISALIDMYSKCRKTESAKKVFSGMEDKDLVSLNAMVSGYVQQGMVKEGLGLVQEMKLLGMNPNVVTWNTIIAGFSQENDEVMVWETFRLMRDNGVEPDIVSWTSVISGFVQNFRNEEAFDTFKQILDAGMRPNTATISGFLPACATIADLKHGKEIHGYATVMGMEKDIFVKSALIDMYAKCGFINEARALFDNMPERNTVTWNSMIFGYANHGQCDEAIKLFNKMLREEERELNHLTFTAALTACSHAGMVSLGESLFQLMQEKYGIEPRLEHYACVVDLLGKAGKLTEAYDFIQRMPTEPDLFVWGALLGACRQYGNVDLAEIAADELVKLEPESRGSSLLLSNLYSDSSRWGKAAKVKKIMKKRKLKKLPGCSWIEVV</sequence>
<accession>A0ABD2YGH5</accession>
<dbReference type="FunFam" id="1.25.40.10:FF:000090">
    <property type="entry name" value="Pentatricopeptide repeat-containing protein, chloroplastic"/>
    <property type="match status" value="1"/>
</dbReference>
<evidence type="ECO:0000256" key="2">
    <source>
        <dbReference type="PROSITE-ProRule" id="PRU00708"/>
    </source>
</evidence>
<dbReference type="Pfam" id="PF01535">
    <property type="entry name" value="PPR"/>
    <property type="match status" value="4"/>
</dbReference>
<dbReference type="Pfam" id="PF13041">
    <property type="entry name" value="PPR_2"/>
    <property type="match status" value="2"/>
</dbReference>
<evidence type="ECO:0008006" key="5">
    <source>
        <dbReference type="Google" id="ProtNLM"/>
    </source>
</evidence>
<proteinExistence type="predicted"/>
<dbReference type="PANTHER" id="PTHR47926">
    <property type="entry name" value="PENTATRICOPEPTIDE REPEAT-CONTAINING PROTEIN"/>
    <property type="match status" value="1"/>
</dbReference>
<dbReference type="SUPFAM" id="SSF48452">
    <property type="entry name" value="TPR-like"/>
    <property type="match status" value="1"/>
</dbReference>
<protein>
    <recommendedName>
        <fullName evidence="5">Pentatricopeptide repeat-containing protein</fullName>
    </recommendedName>
</protein>
<dbReference type="NCBIfam" id="TIGR00756">
    <property type="entry name" value="PPR"/>
    <property type="match status" value="6"/>
</dbReference>
<evidence type="ECO:0000256" key="1">
    <source>
        <dbReference type="ARBA" id="ARBA00022737"/>
    </source>
</evidence>
<reference evidence="3 4" key="1">
    <citation type="submission" date="2024-11" db="EMBL/GenBank/DDBJ databases">
        <title>A near-complete genome assembly of Cinchona calisaya.</title>
        <authorList>
            <person name="Lian D.C."/>
            <person name="Zhao X.W."/>
            <person name="Wei L."/>
        </authorList>
    </citation>
    <scope>NUCLEOTIDE SEQUENCE [LARGE SCALE GENOMIC DNA]</scope>
    <source>
        <tissue evidence="3">Nenye</tissue>
    </source>
</reference>
<dbReference type="FunFam" id="1.25.40.10:FF:000344">
    <property type="entry name" value="Pentatricopeptide repeat-containing protein"/>
    <property type="match status" value="1"/>
</dbReference>